<accession>A0A3G5A0N2</accession>
<evidence type="ECO:0000313" key="1">
    <source>
        <dbReference type="EMBL" id="AYV80786.1"/>
    </source>
</evidence>
<gene>
    <name evidence="1" type="ORF">Harvfovirus6_36</name>
</gene>
<proteinExistence type="predicted"/>
<name>A0A3G5A0N2_9VIRU</name>
<protein>
    <submittedName>
        <fullName evidence="1">Uncharacterized protein</fullName>
    </submittedName>
</protein>
<sequence length="252" mass="27471">MPKNINDLSSAALIIKMQIDNCLTIVETDGIAVSEFKNGIYLAYNEGADFPITSLTIYREINECLPPCPCDKIIIKNLSTMPIFLIDVLGFDDHPDMVLPGGQVVIKNETGDKKCKPITVLSINRTPSSTGGDFEYVMPTVIPPGEVIFDPRMWSESELAVAGEIGPLPLGEPPETLDVRLKIIISDLDMIIGRVFLPSLPTTPKTYEVNERPVTFIRGGGPILVTVSALFTVIPIIGGFRYTCNSMVIATT</sequence>
<organism evidence="1">
    <name type="scientific">Harvfovirus sp</name>
    <dbReference type="NCBI Taxonomy" id="2487768"/>
    <lineage>
        <taxon>Viruses</taxon>
        <taxon>Varidnaviria</taxon>
        <taxon>Bamfordvirae</taxon>
        <taxon>Nucleocytoviricota</taxon>
        <taxon>Megaviricetes</taxon>
        <taxon>Imitervirales</taxon>
        <taxon>Mimiviridae</taxon>
        <taxon>Klosneuvirinae</taxon>
    </lineage>
</organism>
<reference evidence="1" key="1">
    <citation type="submission" date="2018-10" db="EMBL/GenBank/DDBJ databases">
        <title>Hidden diversity of soil giant viruses.</title>
        <authorList>
            <person name="Schulz F."/>
            <person name="Alteio L."/>
            <person name="Goudeau D."/>
            <person name="Ryan E.M."/>
            <person name="Malmstrom R.R."/>
            <person name="Blanchard J."/>
            <person name="Woyke T."/>
        </authorList>
    </citation>
    <scope>NUCLEOTIDE SEQUENCE</scope>
    <source>
        <strain evidence="1">HAV1</strain>
    </source>
</reference>
<dbReference type="EMBL" id="MK072248">
    <property type="protein sequence ID" value="AYV80786.1"/>
    <property type="molecule type" value="Genomic_DNA"/>
</dbReference>